<accession>A0AAV8ZZW3</accession>
<dbReference type="Proteomes" id="UP001179952">
    <property type="component" value="Unassembled WGS sequence"/>
</dbReference>
<dbReference type="EMBL" id="JAUJYN010000064">
    <property type="protein sequence ID" value="KAK1257030.1"/>
    <property type="molecule type" value="Genomic_DNA"/>
</dbReference>
<reference evidence="2" key="2">
    <citation type="submission" date="2023-06" db="EMBL/GenBank/DDBJ databases">
        <authorList>
            <person name="Ma L."/>
            <person name="Liu K.-W."/>
            <person name="Li Z."/>
            <person name="Hsiao Y.-Y."/>
            <person name="Qi Y."/>
            <person name="Fu T."/>
            <person name="Tang G."/>
            <person name="Zhang D."/>
            <person name="Sun W.-H."/>
            <person name="Liu D.-K."/>
            <person name="Li Y."/>
            <person name="Chen G.-Z."/>
            <person name="Liu X.-D."/>
            <person name="Liao X.-Y."/>
            <person name="Jiang Y.-T."/>
            <person name="Yu X."/>
            <person name="Hao Y."/>
            <person name="Huang J."/>
            <person name="Zhao X.-W."/>
            <person name="Ke S."/>
            <person name="Chen Y.-Y."/>
            <person name="Wu W.-L."/>
            <person name="Hsu J.-L."/>
            <person name="Lin Y.-F."/>
            <person name="Huang M.-D."/>
            <person name="Li C.-Y."/>
            <person name="Huang L."/>
            <person name="Wang Z.-W."/>
            <person name="Zhao X."/>
            <person name="Zhong W.-Y."/>
            <person name="Peng D.-H."/>
            <person name="Ahmad S."/>
            <person name="Lan S."/>
            <person name="Zhang J.-S."/>
            <person name="Tsai W.-C."/>
            <person name="Van De Peer Y."/>
            <person name="Liu Z.-J."/>
        </authorList>
    </citation>
    <scope>NUCLEOTIDE SEQUENCE</scope>
    <source>
        <strain evidence="2">SCP</strain>
        <tissue evidence="2">Leaves</tissue>
    </source>
</reference>
<dbReference type="Pfam" id="PF03732">
    <property type="entry name" value="Retrotrans_gag"/>
    <property type="match status" value="1"/>
</dbReference>
<organism evidence="2 3">
    <name type="scientific">Acorus gramineus</name>
    <name type="common">Dwarf sweet flag</name>
    <dbReference type="NCBI Taxonomy" id="55184"/>
    <lineage>
        <taxon>Eukaryota</taxon>
        <taxon>Viridiplantae</taxon>
        <taxon>Streptophyta</taxon>
        <taxon>Embryophyta</taxon>
        <taxon>Tracheophyta</taxon>
        <taxon>Spermatophyta</taxon>
        <taxon>Magnoliopsida</taxon>
        <taxon>Liliopsida</taxon>
        <taxon>Acoraceae</taxon>
        <taxon>Acorus</taxon>
    </lineage>
</organism>
<protein>
    <recommendedName>
        <fullName evidence="1">Retrotransposon gag domain-containing protein</fullName>
    </recommendedName>
</protein>
<evidence type="ECO:0000259" key="1">
    <source>
        <dbReference type="Pfam" id="PF03732"/>
    </source>
</evidence>
<evidence type="ECO:0000313" key="2">
    <source>
        <dbReference type="EMBL" id="KAK1257030.1"/>
    </source>
</evidence>
<feature type="domain" description="Retrotransposon gag" evidence="1">
    <location>
        <begin position="9"/>
        <end position="84"/>
    </location>
</feature>
<dbReference type="AlphaFoldDB" id="A0AAV8ZZW3"/>
<sequence>MLCSTRISPQSLGGQSLAWFWKLPTGSISSFRGLCKMFIGHYICHCKLKIEIANLFGMKQAEGEQLKDYLTRFSTRMTKVDDCDPKTTAMAFHSRLLVSRSFYESLVRKPPVDMTNVLSTADGYIRLEVDVALTSWKTTTAVIITTAPKGGSSNCFLVW</sequence>
<keyword evidence="3" id="KW-1185">Reference proteome</keyword>
<name>A0AAV8ZZW3_ACOGR</name>
<dbReference type="InterPro" id="IPR005162">
    <property type="entry name" value="Retrotrans_gag_dom"/>
</dbReference>
<evidence type="ECO:0000313" key="3">
    <source>
        <dbReference type="Proteomes" id="UP001179952"/>
    </source>
</evidence>
<proteinExistence type="predicted"/>
<gene>
    <name evidence="2" type="ORF">QJS04_geneDACA020568</name>
</gene>
<reference evidence="2" key="1">
    <citation type="journal article" date="2023" name="Nat. Commun.">
        <title>Diploid and tetraploid genomes of Acorus and the evolution of monocots.</title>
        <authorList>
            <person name="Ma L."/>
            <person name="Liu K.W."/>
            <person name="Li Z."/>
            <person name="Hsiao Y.Y."/>
            <person name="Qi Y."/>
            <person name="Fu T."/>
            <person name="Tang G.D."/>
            <person name="Zhang D."/>
            <person name="Sun W.H."/>
            <person name="Liu D.K."/>
            <person name="Li Y."/>
            <person name="Chen G.Z."/>
            <person name="Liu X.D."/>
            <person name="Liao X.Y."/>
            <person name="Jiang Y.T."/>
            <person name="Yu X."/>
            <person name="Hao Y."/>
            <person name="Huang J."/>
            <person name="Zhao X.W."/>
            <person name="Ke S."/>
            <person name="Chen Y.Y."/>
            <person name="Wu W.L."/>
            <person name="Hsu J.L."/>
            <person name="Lin Y.F."/>
            <person name="Huang M.D."/>
            <person name="Li C.Y."/>
            <person name="Huang L."/>
            <person name="Wang Z.W."/>
            <person name="Zhao X."/>
            <person name="Zhong W.Y."/>
            <person name="Peng D.H."/>
            <person name="Ahmad S."/>
            <person name="Lan S."/>
            <person name="Zhang J.S."/>
            <person name="Tsai W.C."/>
            <person name="Van de Peer Y."/>
            <person name="Liu Z.J."/>
        </authorList>
    </citation>
    <scope>NUCLEOTIDE SEQUENCE</scope>
    <source>
        <strain evidence="2">SCP</strain>
    </source>
</reference>
<comment type="caution">
    <text evidence="2">The sequence shown here is derived from an EMBL/GenBank/DDBJ whole genome shotgun (WGS) entry which is preliminary data.</text>
</comment>